<reference evidence="2 3" key="2">
    <citation type="submission" date="2018-11" db="EMBL/GenBank/DDBJ databases">
        <authorList>
            <consortium name="Pathogen Informatics"/>
        </authorList>
    </citation>
    <scope>NUCLEOTIDE SEQUENCE [LARGE SCALE GENOMIC DNA]</scope>
</reference>
<evidence type="ECO:0000313" key="4">
    <source>
        <dbReference type="WBParaSite" id="TASK_0000550401-mRNA-1"/>
    </source>
</evidence>
<keyword evidence="1" id="KW-0812">Transmembrane</keyword>
<dbReference type="Proteomes" id="UP000282613">
    <property type="component" value="Unassembled WGS sequence"/>
</dbReference>
<feature type="transmembrane region" description="Helical" evidence="1">
    <location>
        <begin position="110"/>
        <end position="128"/>
    </location>
</feature>
<feature type="transmembrane region" description="Helical" evidence="1">
    <location>
        <begin position="27"/>
        <end position="48"/>
    </location>
</feature>
<dbReference type="OrthoDB" id="432881at2759"/>
<evidence type="ECO:0000313" key="3">
    <source>
        <dbReference type="Proteomes" id="UP000282613"/>
    </source>
</evidence>
<dbReference type="WBParaSite" id="TASK_0000550401-mRNA-1">
    <property type="protein sequence ID" value="TASK_0000550401-mRNA-1"/>
    <property type="gene ID" value="TASK_0000550401"/>
</dbReference>
<feature type="transmembrane region" description="Helical" evidence="1">
    <location>
        <begin position="69"/>
        <end position="90"/>
    </location>
</feature>
<reference evidence="4" key="1">
    <citation type="submission" date="2017-02" db="UniProtKB">
        <authorList>
            <consortium name="WormBaseParasite"/>
        </authorList>
    </citation>
    <scope>IDENTIFICATION</scope>
</reference>
<keyword evidence="1" id="KW-1133">Transmembrane helix</keyword>
<dbReference type="AlphaFoldDB" id="A0A0R3W5T7"/>
<dbReference type="STRING" id="60517.A0A0R3W5T7"/>
<protein>
    <submittedName>
        <fullName evidence="4">Cytochrome b561 domain-containing protein</fullName>
    </submittedName>
</protein>
<evidence type="ECO:0000313" key="2">
    <source>
        <dbReference type="EMBL" id="VDK35196.1"/>
    </source>
</evidence>
<keyword evidence="1" id="KW-0472">Membrane</keyword>
<accession>A0A0R3W5T7</accession>
<dbReference type="EMBL" id="UYRS01018420">
    <property type="protein sequence ID" value="VDK35196.1"/>
    <property type="molecule type" value="Genomic_DNA"/>
</dbReference>
<proteinExistence type="predicted"/>
<evidence type="ECO:0000256" key="1">
    <source>
        <dbReference type="SAM" id="Phobius"/>
    </source>
</evidence>
<organism evidence="4">
    <name type="scientific">Taenia asiatica</name>
    <name type="common">Asian tapeworm</name>
    <dbReference type="NCBI Taxonomy" id="60517"/>
    <lineage>
        <taxon>Eukaryota</taxon>
        <taxon>Metazoa</taxon>
        <taxon>Spiralia</taxon>
        <taxon>Lophotrochozoa</taxon>
        <taxon>Platyhelminthes</taxon>
        <taxon>Cestoda</taxon>
        <taxon>Eucestoda</taxon>
        <taxon>Cyclophyllidea</taxon>
        <taxon>Taeniidae</taxon>
        <taxon>Taenia</taxon>
    </lineage>
</organism>
<keyword evidence="3" id="KW-1185">Reference proteome</keyword>
<sequence length="154" mass="17034">MAVHASGLLLILCTLYCIAPFKSLISWHPLFMMIGLCGFSLQGIIVFNRYSSLVPSSPTHRKPRTSNQLHAISGAVFFSLGCLVTALGLQSDWFQHKVLVDVIQDQGVRLLIGYFFAFLLGLLGMVTLKQVYDKYFSSTEGSKNISSAQVKKTK</sequence>
<gene>
    <name evidence="2" type="ORF">TASK_LOCUS5505</name>
</gene>
<name>A0A0R3W5T7_TAEAS</name>